<dbReference type="InterPro" id="IPR011234">
    <property type="entry name" value="Fumarylacetoacetase-like_C"/>
</dbReference>
<reference evidence="4" key="1">
    <citation type="submission" date="2023-07" db="EMBL/GenBank/DDBJ databases">
        <title>30 novel species of actinomycetes from the DSMZ collection.</title>
        <authorList>
            <person name="Nouioui I."/>
        </authorList>
    </citation>
    <scope>NUCLEOTIDE SEQUENCE [LARGE SCALE GENOMIC DNA]</scope>
    <source>
        <strain evidence="4">DSM 45834</strain>
    </source>
</reference>
<proteinExistence type="predicted"/>
<dbReference type="Pfam" id="PF01557">
    <property type="entry name" value="FAA_hydrolase"/>
    <property type="match status" value="1"/>
</dbReference>
<evidence type="ECO:0000256" key="1">
    <source>
        <dbReference type="ARBA" id="ARBA00023239"/>
    </source>
</evidence>
<protein>
    <submittedName>
        <fullName evidence="3">Fumarylacetoacetate hydrolase family protein</fullName>
    </submittedName>
</protein>
<keyword evidence="1" id="KW-0456">Lyase</keyword>
<keyword evidence="3" id="KW-0378">Hydrolase</keyword>
<keyword evidence="4" id="KW-1185">Reference proteome</keyword>
<dbReference type="InterPro" id="IPR036663">
    <property type="entry name" value="Fumarylacetoacetase_C_sf"/>
</dbReference>
<dbReference type="RefSeq" id="WP_311558425.1">
    <property type="nucleotide sequence ID" value="NZ_JAVREJ010000015.1"/>
</dbReference>
<organism evidence="3 4">
    <name type="scientific">Pseudonocardia charpentierae</name>
    <dbReference type="NCBI Taxonomy" id="3075545"/>
    <lineage>
        <taxon>Bacteria</taxon>
        <taxon>Bacillati</taxon>
        <taxon>Actinomycetota</taxon>
        <taxon>Actinomycetes</taxon>
        <taxon>Pseudonocardiales</taxon>
        <taxon>Pseudonocardiaceae</taxon>
        <taxon>Pseudonocardia</taxon>
    </lineage>
</organism>
<dbReference type="PANTHER" id="PTHR30143:SF0">
    <property type="entry name" value="2-KETO-4-PENTENOATE HYDRATASE"/>
    <property type="match status" value="1"/>
</dbReference>
<sequence length="271" mass="28557">MTVQPALHQDLADELWEADRSAKPIAPLTDRHDGLDIEDAYAIQSINIERRVAAGQKVIGRKVGLTSKPMQELLGVNEPDFGVLTDEMFVEDGDLIALSRLNQPRVEAELAFVMERDLAGPGVTTAGALAAIAGALPAVEIVDSRVADWKIKLVDTVADNASSGLLVLGGRMRKVEDLDLRLLGVVVSRNGEMLDTGAGAAALGNPARCVAWLANKLGSLGSGLKAGDVVLPGAVHKMVPVNPGDVFRAEFAHLGAVTVRFSKAVTSDEGK</sequence>
<accession>A0ABU2NH34</accession>
<dbReference type="EMBL" id="JAVREJ010000015">
    <property type="protein sequence ID" value="MDT0351924.1"/>
    <property type="molecule type" value="Genomic_DNA"/>
</dbReference>
<dbReference type="SUPFAM" id="SSF56529">
    <property type="entry name" value="FAH"/>
    <property type="match status" value="1"/>
</dbReference>
<comment type="caution">
    <text evidence="3">The sequence shown here is derived from an EMBL/GenBank/DDBJ whole genome shotgun (WGS) entry which is preliminary data.</text>
</comment>
<name>A0ABU2NH34_9PSEU</name>
<dbReference type="InterPro" id="IPR050772">
    <property type="entry name" value="Hydratase-Decarb/MhpD_sf"/>
</dbReference>
<dbReference type="PANTHER" id="PTHR30143">
    <property type="entry name" value="ACID HYDRATASE"/>
    <property type="match status" value="1"/>
</dbReference>
<dbReference type="GO" id="GO:0016787">
    <property type="term" value="F:hydrolase activity"/>
    <property type="evidence" value="ECO:0007669"/>
    <property type="project" value="UniProtKB-KW"/>
</dbReference>
<dbReference type="Proteomes" id="UP001183202">
    <property type="component" value="Unassembled WGS sequence"/>
</dbReference>
<feature type="domain" description="Fumarylacetoacetase-like C-terminal" evidence="2">
    <location>
        <begin position="63"/>
        <end position="260"/>
    </location>
</feature>
<evidence type="ECO:0000259" key="2">
    <source>
        <dbReference type="Pfam" id="PF01557"/>
    </source>
</evidence>
<evidence type="ECO:0000313" key="3">
    <source>
        <dbReference type="EMBL" id="MDT0351924.1"/>
    </source>
</evidence>
<dbReference type="Gene3D" id="3.90.850.10">
    <property type="entry name" value="Fumarylacetoacetase-like, C-terminal domain"/>
    <property type="match status" value="1"/>
</dbReference>
<evidence type="ECO:0000313" key="4">
    <source>
        <dbReference type="Proteomes" id="UP001183202"/>
    </source>
</evidence>
<gene>
    <name evidence="3" type="ORF">RM445_20565</name>
</gene>